<dbReference type="EMBL" id="VZCC01000103">
    <property type="protein sequence ID" value="MQN85037.1"/>
    <property type="molecule type" value="Genomic_DNA"/>
</dbReference>
<organism evidence="1 4">
    <name type="scientific">Segatella copri</name>
    <dbReference type="NCBI Taxonomy" id="165179"/>
    <lineage>
        <taxon>Bacteria</taxon>
        <taxon>Pseudomonadati</taxon>
        <taxon>Bacteroidota</taxon>
        <taxon>Bacteroidia</taxon>
        <taxon>Bacteroidales</taxon>
        <taxon>Prevotellaceae</taxon>
        <taxon>Segatella</taxon>
    </lineage>
</organism>
<dbReference type="Gene3D" id="2.60.120.1130">
    <property type="match status" value="1"/>
</dbReference>
<reference evidence="1" key="3">
    <citation type="submission" date="2022-12" db="EMBL/GenBank/DDBJ databases">
        <title>Distinct polysaccharide growth profiles of human intestinal Prevotella copri isolates.</title>
        <authorList>
            <person name="Fehlner-Peach H."/>
            <person name="Magnabosco C."/>
            <person name="Raghavan V."/>
            <person name="Scher J.U."/>
            <person name="Tett A."/>
            <person name="Cox L.M."/>
            <person name="Gottsegen C."/>
            <person name="Watters A."/>
            <person name="Wiltshire- Gordon J.D."/>
            <person name="Segata N."/>
            <person name="Bonneau R."/>
            <person name="Littman D.R."/>
        </authorList>
    </citation>
    <scope>NUCLEOTIDE SEQUENCE</scope>
    <source>
        <strain evidence="1">IAA108</strain>
    </source>
</reference>
<dbReference type="AlphaFoldDB" id="A0AA90ZW45"/>
<dbReference type="EMBL" id="QRNN01000065">
    <property type="protein sequence ID" value="RHK46740.1"/>
    <property type="molecule type" value="Genomic_DNA"/>
</dbReference>
<protein>
    <submittedName>
        <fullName evidence="1">Uncharacterized protein</fullName>
    </submittedName>
</protein>
<accession>A0AA90ZW45</accession>
<gene>
    <name evidence="2" type="ORF">DW064_12755</name>
    <name evidence="1" type="ORF">F7D74_13855</name>
</gene>
<reference evidence="2 3" key="1">
    <citation type="submission" date="2018-08" db="EMBL/GenBank/DDBJ databases">
        <title>A genome reference for cultivated species of the human gut microbiota.</title>
        <authorList>
            <person name="Zou Y."/>
            <person name="Xue W."/>
            <person name="Luo G."/>
        </authorList>
    </citation>
    <scope>NUCLEOTIDE SEQUENCE [LARGE SCALE GENOMIC DNA]</scope>
    <source>
        <strain evidence="2 3">AF43-2</strain>
    </source>
</reference>
<proteinExistence type="predicted"/>
<comment type="caution">
    <text evidence="1">The sequence shown here is derived from an EMBL/GenBank/DDBJ whole genome shotgun (WGS) entry which is preliminary data.</text>
</comment>
<name>A0AA90ZW45_9BACT</name>
<evidence type="ECO:0000313" key="4">
    <source>
        <dbReference type="Proteomes" id="UP000421408"/>
    </source>
</evidence>
<dbReference type="RefSeq" id="WP_119238286.1">
    <property type="nucleotide sequence ID" value="NZ_VZCC01000103.1"/>
</dbReference>
<evidence type="ECO:0000313" key="3">
    <source>
        <dbReference type="Proteomes" id="UP000284562"/>
    </source>
</evidence>
<dbReference type="Proteomes" id="UP000421408">
    <property type="component" value="Unassembled WGS sequence"/>
</dbReference>
<evidence type="ECO:0000313" key="2">
    <source>
        <dbReference type="EMBL" id="RHK46740.1"/>
    </source>
</evidence>
<sequence length="127" mass="14529">MKKGAGQLVDGSVYLDANLDESLFLTPVDTTKRVSDYMIDLRSKEVRDVKILIPEKMEVSSLPAPYQIHTAWVDFCRTYSQTGNQIVMHKECVIHHRRVPRSEIPAWNKIISDWGAACNEQVVLKEK</sequence>
<evidence type="ECO:0000313" key="1">
    <source>
        <dbReference type="EMBL" id="MQN85037.1"/>
    </source>
</evidence>
<dbReference type="Proteomes" id="UP000284562">
    <property type="component" value="Unassembled WGS sequence"/>
</dbReference>
<reference evidence="4" key="2">
    <citation type="submission" date="2019-09" db="EMBL/GenBank/DDBJ databases">
        <title>Distinct polysaccharide growth profiles of human intestinal Prevotella copri isolates.</title>
        <authorList>
            <person name="Fehlner-Peach H."/>
            <person name="Magnabosco C."/>
            <person name="Raghavan V."/>
            <person name="Scher J.U."/>
            <person name="Tett A."/>
            <person name="Cox L.M."/>
            <person name="Gottsegen C."/>
            <person name="Watters A."/>
            <person name="Wiltshire- Gordon J.D."/>
            <person name="Segata N."/>
            <person name="Bonneau R."/>
            <person name="Littman D.R."/>
        </authorList>
    </citation>
    <scope>NUCLEOTIDE SEQUENCE [LARGE SCALE GENOMIC DNA]</scope>
    <source>
        <strain evidence="4">iAA108</strain>
    </source>
</reference>